<keyword evidence="13" id="KW-1185">Reference proteome</keyword>
<dbReference type="GO" id="GO:0005886">
    <property type="term" value="C:plasma membrane"/>
    <property type="evidence" value="ECO:0007669"/>
    <property type="project" value="TreeGrafter"/>
</dbReference>
<evidence type="ECO:0000256" key="10">
    <source>
        <dbReference type="ARBA" id="ARBA00023303"/>
    </source>
</evidence>
<evidence type="ECO:0000256" key="8">
    <source>
        <dbReference type="ARBA" id="ARBA00023136"/>
    </source>
</evidence>
<evidence type="ECO:0000256" key="1">
    <source>
        <dbReference type="ARBA" id="ARBA00004141"/>
    </source>
</evidence>
<keyword evidence="2 11" id="KW-0813">Transport</keyword>
<dbReference type="KEGG" id="bbel:109467666"/>
<protein>
    <submittedName>
        <fullName evidence="14">Acid-sensing ion channel 1-like</fullName>
    </submittedName>
</protein>
<dbReference type="PANTHER" id="PTHR11690:SF222">
    <property type="entry name" value="AMILORIDE-SENSITIVE SODIUM CHANNEL SUBUNIT GAMMA"/>
    <property type="match status" value="1"/>
</dbReference>
<keyword evidence="5 12" id="KW-1133">Transmembrane helix</keyword>
<comment type="similarity">
    <text evidence="11">Belongs to the amiloride-sensitive sodium channel (TC 1.A.6) family.</text>
</comment>
<accession>A0A6P4Y9X2</accession>
<reference evidence="14" key="1">
    <citation type="submission" date="2025-08" db="UniProtKB">
        <authorList>
            <consortium name="RefSeq"/>
        </authorList>
    </citation>
    <scope>IDENTIFICATION</scope>
    <source>
        <tissue evidence="14">Gonad</tissue>
    </source>
</reference>
<dbReference type="Gene3D" id="1.10.3590.10">
    <property type="entry name" value="acid-sensing ion channel 1 domain"/>
    <property type="match status" value="1"/>
</dbReference>
<evidence type="ECO:0000256" key="7">
    <source>
        <dbReference type="ARBA" id="ARBA00023065"/>
    </source>
</evidence>
<dbReference type="PRINTS" id="PR01078">
    <property type="entry name" value="AMINACHANNEL"/>
</dbReference>
<feature type="transmembrane region" description="Helical" evidence="12">
    <location>
        <begin position="50"/>
        <end position="68"/>
    </location>
</feature>
<dbReference type="OrthoDB" id="6021021at2759"/>
<evidence type="ECO:0000256" key="9">
    <source>
        <dbReference type="ARBA" id="ARBA00023201"/>
    </source>
</evidence>
<keyword evidence="8 12" id="KW-0472">Membrane</keyword>
<evidence type="ECO:0000256" key="5">
    <source>
        <dbReference type="ARBA" id="ARBA00022989"/>
    </source>
</evidence>
<dbReference type="Gene3D" id="1.10.287.770">
    <property type="entry name" value="YojJ-like"/>
    <property type="match status" value="1"/>
</dbReference>
<dbReference type="Pfam" id="PF00858">
    <property type="entry name" value="ASC"/>
    <property type="match status" value="1"/>
</dbReference>
<evidence type="ECO:0000313" key="14">
    <source>
        <dbReference type="RefSeq" id="XP_019621268.1"/>
    </source>
</evidence>
<dbReference type="GeneID" id="109467666"/>
<keyword evidence="9 11" id="KW-0739">Sodium transport</keyword>
<evidence type="ECO:0000256" key="12">
    <source>
        <dbReference type="SAM" id="Phobius"/>
    </source>
</evidence>
<evidence type="ECO:0000256" key="3">
    <source>
        <dbReference type="ARBA" id="ARBA00022461"/>
    </source>
</evidence>
<comment type="subcellular location">
    <subcellularLocation>
        <location evidence="1">Membrane</location>
        <topology evidence="1">Multi-pass membrane protein</topology>
    </subcellularLocation>
</comment>
<keyword evidence="3 11" id="KW-0894">Sodium channel</keyword>
<dbReference type="InterPro" id="IPR001873">
    <property type="entry name" value="ENaC"/>
</dbReference>
<keyword evidence="4 11" id="KW-0812">Transmembrane</keyword>
<name>A0A6P4Y9X2_BRABE</name>
<keyword evidence="6" id="KW-0915">Sodium</keyword>
<gene>
    <name evidence="14" type="primary">LOC109467666</name>
</gene>
<dbReference type="RefSeq" id="XP_019621268.1">
    <property type="nucleotide sequence ID" value="XM_019765709.1"/>
</dbReference>
<evidence type="ECO:0000256" key="6">
    <source>
        <dbReference type="ARBA" id="ARBA00023053"/>
    </source>
</evidence>
<evidence type="ECO:0000256" key="4">
    <source>
        <dbReference type="ARBA" id="ARBA00022692"/>
    </source>
</evidence>
<keyword evidence="7 11" id="KW-0406">Ion transport</keyword>
<evidence type="ECO:0000313" key="13">
    <source>
        <dbReference type="Proteomes" id="UP000515135"/>
    </source>
</evidence>
<keyword evidence="10 11" id="KW-0407">Ion channel</keyword>
<evidence type="ECO:0000256" key="11">
    <source>
        <dbReference type="RuleBase" id="RU000679"/>
    </source>
</evidence>
<dbReference type="GO" id="GO:0015280">
    <property type="term" value="F:ligand-gated sodium channel activity"/>
    <property type="evidence" value="ECO:0007669"/>
    <property type="project" value="TreeGrafter"/>
</dbReference>
<proteinExistence type="inferred from homology"/>
<dbReference type="Proteomes" id="UP000515135">
    <property type="component" value="Unplaced"/>
</dbReference>
<dbReference type="PANTHER" id="PTHR11690">
    <property type="entry name" value="AMILORIDE-SENSITIVE SODIUM CHANNEL-RELATED"/>
    <property type="match status" value="1"/>
</dbReference>
<sequence length="239" mass="27588">MMNRDPTMSSLSDIDEVAPKPSDIEVFAGNSTFHGINHVFTNGRCSIRRILWGLAFLTSFGLLVNQGVDRVLYFFQYPHVTKLDELEAQMMSFPAITICNLNPFRFSQITKNDLYHMGHAFEMLKPDKTLAHSNYIDPEHLRTLKMLSDFDNNFTPTKSFSMKEFYVRAVIQIDEMLSFSMKEFYDRAGIQIDEMLLSFSMTEFYDRAGIQIDEMLLKCSYRGEDNCGPRNFSTCDFSG</sequence>
<organism evidence="13 14">
    <name type="scientific">Branchiostoma belcheri</name>
    <name type="common">Amphioxus</name>
    <dbReference type="NCBI Taxonomy" id="7741"/>
    <lineage>
        <taxon>Eukaryota</taxon>
        <taxon>Metazoa</taxon>
        <taxon>Chordata</taxon>
        <taxon>Cephalochordata</taxon>
        <taxon>Leptocardii</taxon>
        <taxon>Amphioxiformes</taxon>
        <taxon>Branchiostomatidae</taxon>
        <taxon>Branchiostoma</taxon>
    </lineage>
</organism>
<evidence type="ECO:0000256" key="2">
    <source>
        <dbReference type="ARBA" id="ARBA00022448"/>
    </source>
</evidence>
<dbReference type="AlphaFoldDB" id="A0A6P4Y9X2"/>